<gene>
    <name evidence="1" type="ORF">OCV43_04955</name>
</gene>
<dbReference type="EMBL" id="JAOQKI010000006">
    <property type="protein sequence ID" value="MCU6716626.1"/>
    <property type="molecule type" value="Genomic_DNA"/>
</dbReference>
<protein>
    <submittedName>
        <fullName evidence="1">Uncharacterized protein</fullName>
    </submittedName>
</protein>
<organism evidence="1 2">
    <name type="scientific">Roseburia amylophila</name>
    <dbReference type="NCBI Taxonomy" id="2981794"/>
    <lineage>
        <taxon>Bacteria</taxon>
        <taxon>Bacillati</taxon>
        <taxon>Bacillota</taxon>
        <taxon>Clostridia</taxon>
        <taxon>Lachnospirales</taxon>
        <taxon>Lachnospiraceae</taxon>
        <taxon>Roseburia</taxon>
    </lineage>
</organism>
<reference evidence="1 2" key="1">
    <citation type="journal article" date="2021" name="ISME Commun">
        <title>Automated analysis of genomic sequences facilitates high-throughput and comprehensive description of bacteria.</title>
        <authorList>
            <person name="Hitch T.C.A."/>
        </authorList>
    </citation>
    <scope>NUCLEOTIDE SEQUENCE [LARGE SCALE GENOMIC DNA]</scope>
    <source>
        <strain evidence="1 2">Sanger_19</strain>
    </source>
</reference>
<dbReference type="RefSeq" id="WP_262623556.1">
    <property type="nucleotide sequence ID" value="NZ_JAOQKI010000006.1"/>
</dbReference>
<comment type="caution">
    <text evidence="1">The sequence shown here is derived from an EMBL/GenBank/DDBJ whole genome shotgun (WGS) entry which is preliminary data.</text>
</comment>
<evidence type="ECO:0000313" key="2">
    <source>
        <dbReference type="Proteomes" id="UP001209666"/>
    </source>
</evidence>
<evidence type="ECO:0000313" key="1">
    <source>
        <dbReference type="EMBL" id="MCU6716626.1"/>
    </source>
</evidence>
<keyword evidence="2" id="KW-1185">Reference proteome</keyword>
<name>A0ABT2SCH0_9FIRM</name>
<accession>A0ABT2SCH0</accession>
<proteinExistence type="predicted"/>
<dbReference type="Proteomes" id="UP001209666">
    <property type="component" value="Unassembled WGS sequence"/>
</dbReference>
<sequence>MRTFQIDSEPKRLYFSNSNRIEEEILFQNILTKLESCKEIEIGRKQIGPSEDLYKCKWSDWSFCLVYDIDYGTYIQVDDEKVIQRLKKFFEDGRLDMDDK</sequence>